<dbReference type="RefSeq" id="WP_088247369.1">
    <property type="nucleotide sequence ID" value="NZ_BNAM01000010.1"/>
</dbReference>
<keyword evidence="3" id="KW-1185">Reference proteome</keyword>
<proteinExistence type="predicted"/>
<evidence type="ECO:0000313" key="2">
    <source>
        <dbReference type="EMBL" id="OWL97554.1"/>
    </source>
</evidence>
<dbReference type="Gene3D" id="3.40.50.2300">
    <property type="match status" value="1"/>
</dbReference>
<dbReference type="SUPFAM" id="SSF52788">
    <property type="entry name" value="Phosphotyrosine protein phosphatases I"/>
    <property type="match status" value="1"/>
</dbReference>
<dbReference type="InterPro" id="IPR023485">
    <property type="entry name" value="Ptyr_pPase"/>
</dbReference>
<dbReference type="SMART" id="SM00226">
    <property type="entry name" value="LMWPc"/>
    <property type="match status" value="1"/>
</dbReference>
<reference evidence="2 3" key="1">
    <citation type="submission" date="2017-05" db="EMBL/GenBank/DDBJ databases">
        <title>De novo genome assembly of Deniococcus indicus strain DR1.</title>
        <authorList>
            <person name="Chauhan D."/>
            <person name="Yennamalli R.M."/>
            <person name="Priyadarshini R."/>
        </authorList>
    </citation>
    <scope>NUCLEOTIDE SEQUENCE [LARGE SCALE GENOMIC DNA]</scope>
    <source>
        <strain evidence="2 3">DR1</strain>
    </source>
</reference>
<comment type="caution">
    <text evidence="2">The sequence shown here is derived from an EMBL/GenBank/DDBJ whole genome shotgun (WGS) entry which is preliminary data.</text>
</comment>
<dbReference type="OrthoDB" id="7210484at2"/>
<organism evidence="2 3">
    <name type="scientific">Deinococcus indicus</name>
    <dbReference type="NCBI Taxonomy" id="223556"/>
    <lineage>
        <taxon>Bacteria</taxon>
        <taxon>Thermotogati</taxon>
        <taxon>Deinococcota</taxon>
        <taxon>Deinococci</taxon>
        <taxon>Deinococcales</taxon>
        <taxon>Deinococcaceae</taxon>
        <taxon>Deinococcus</taxon>
    </lineage>
</organism>
<accession>A0A246BPH6</accession>
<dbReference type="AlphaFoldDB" id="A0A246BPH6"/>
<evidence type="ECO:0000313" key="3">
    <source>
        <dbReference type="Proteomes" id="UP000197208"/>
    </source>
</evidence>
<feature type="domain" description="Phosphotyrosine protein phosphatase I" evidence="1">
    <location>
        <begin position="13"/>
        <end position="115"/>
    </location>
</feature>
<dbReference type="EMBL" id="NHMK01000009">
    <property type="protein sequence ID" value="OWL97554.1"/>
    <property type="molecule type" value="Genomic_DNA"/>
</dbReference>
<dbReference type="Pfam" id="PF01451">
    <property type="entry name" value="LMWPc"/>
    <property type="match status" value="1"/>
</dbReference>
<name>A0A246BPH6_9DEIO</name>
<gene>
    <name evidence="2" type="ORF">CBQ26_04545</name>
</gene>
<sequence>MTGAAGPPTPRPLRVLFVCAQNRLRSPTAESIFRDVDGWEVASAGTNRDAEVPVSRDLLEWADVAVCMEKRHRDILRQRFRGALPDNRILTLGIPDNFEFMDAELIRQFRRLVPWRLEAIRPRPAGGGEGAG</sequence>
<dbReference type="Proteomes" id="UP000197208">
    <property type="component" value="Unassembled WGS sequence"/>
</dbReference>
<dbReference type="InterPro" id="IPR036196">
    <property type="entry name" value="Ptyr_pPase_sf"/>
</dbReference>
<evidence type="ECO:0000259" key="1">
    <source>
        <dbReference type="SMART" id="SM00226"/>
    </source>
</evidence>
<protein>
    <submittedName>
        <fullName evidence="2">Phosphotyrosine protein phosphatase</fullName>
    </submittedName>
</protein>